<feature type="region of interest" description="Disordered" evidence="1">
    <location>
        <begin position="38"/>
        <end position="64"/>
    </location>
</feature>
<reference evidence="3" key="1">
    <citation type="submission" date="2023-01" db="EMBL/GenBank/DDBJ databases">
        <title>Genome assembly of the deep-sea coral Lophelia pertusa.</title>
        <authorList>
            <person name="Herrera S."/>
            <person name="Cordes E."/>
        </authorList>
    </citation>
    <scope>NUCLEOTIDE SEQUENCE</scope>
    <source>
        <strain evidence="3">USNM1676648</strain>
        <tissue evidence="3">Polyp</tissue>
    </source>
</reference>
<feature type="domain" description="DUF6589" evidence="2">
    <location>
        <begin position="74"/>
        <end position="204"/>
    </location>
</feature>
<proteinExistence type="predicted"/>
<evidence type="ECO:0000313" key="3">
    <source>
        <dbReference type="EMBL" id="KAJ7375771.1"/>
    </source>
</evidence>
<sequence length="268" mass="31190">MCLTPPPIEDKDSEGYFRCKSKVWPCFQTKASMSRHVEKQHPQYQPMDVDESPDTNEAAKSSDDPLYNYHRGKLIFGLLMLDLNDAIREGDGQRLMNLYKIALPFFDVHGCTKYFYTTLLLLVKVSAILPEGQAFRLIWNRFFNKHGWKGRNIPLDLRLEHLNNLLKSCLKVLGANLKEKSAQRIAQSLETLERILDSVDEDCSWETKVRARAVKDPEETVTQIVKDLNQIKAFKQTPGREGHPSFKIVWSKYPWESRLWENVPEHQR</sequence>
<dbReference type="OrthoDB" id="5976860at2759"/>
<protein>
    <recommendedName>
        <fullName evidence="2">DUF6589 domain-containing protein</fullName>
    </recommendedName>
</protein>
<gene>
    <name evidence="3" type="ORF">OS493_038965</name>
</gene>
<dbReference type="Pfam" id="PF20231">
    <property type="entry name" value="DUF6589"/>
    <property type="match status" value="1"/>
</dbReference>
<name>A0A9W9Z6B3_9CNID</name>
<evidence type="ECO:0000259" key="2">
    <source>
        <dbReference type="Pfam" id="PF20231"/>
    </source>
</evidence>
<dbReference type="AlphaFoldDB" id="A0A9W9Z6B3"/>
<evidence type="ECO:0000313" key="4">
    <source>
        <dbReference type="Proteomes" id="UP001163046"/>
    </source>
</evidence>
<dbReference type="EMBL" id="MU826487">
    <property type="protein sequence ID" value="KAJ7375771.1"/>
    <property type="molecule type" value="Genomic_DNA"/>
</dbReference>
<dbReference type="InterPro" id="IPR046496">
    <property type="entry name" value="DUF6589"/>
</dbReference>
<organism evidence="3 4">
    <name type="scientific">Desmophyllum pertusum</name>
    <dbReference type="NCBI Taxonomy" id="174260"/>
    <lineage>
        <taxon>Eukaryota</taxon>
        <taxon>Metazoa</taxon>
        <taxon>Cnidaria</taxon>
        <taxon>Anthozoa</taxon>
        <taxon>Hexacorallia</taxon>
        <taxon>Scleractinia</taxon>
        <taxon>Caryophylliina</taxon>
        <taxon>Caryophylliidae</taxon>
        <taxon>Desmophyllum</taxon>
    </lineage>
</organism>
<dbReference type="Proteomes" id="UP001163046">
    <property type="component" value="Unassembled WGS sequence"/>
</dbReference>
<keyword evidence="4" id="KW-1185">Reference proteome</keyword>
<accession>A0A9W9Z6B3</accession>
<comment type="caution">
    <text evidence="3">The sequence shown here is derived from an EMBL/GenBank/DDBJ whole genome shotgun (WGS) entry which is preliminary data.</text>
</comment>
<evidence type="ECO:0000256" key="1">
    <source>
        <dbReference type="SAM" id="MobiDB-lite"/>
    </source>
</evidence>